<reference evidence="1" key="1">
    <citation type="journal article" date="2024" name="Antonie Van Leeuwenhoek">
        <title>Bradyrhizobium ontarionense sp. nov., a novel bacterial symbiont isolated from Aeschynomene indica (Indian jointvetch), harbours photosynthesis, nitrogen fixation and nitrous oxide (N2O) reductase genes.</title>
        <authorList>
            <person name="Bromfield E.S.P."/>
            <person name="Cloutier S."/>
        </authorList>
    </citation>
    <scope>NUCLEOTIDE SEQUENCE</scope>
    <source>
        <strain evidence="1">A19</strain>
    </source>
</reference>
<organism evidence="1 2">
    <name type="scientific">Bradyrhizobium ontarionense</name>
    <dbReference type="NCBI Taxonomy" id="2898149"/>
    <lineage>
        <taxon>Bacteria</taxon>
        <taxon>Pseudomonadati</taxon>
        <taxon>Pseudomonadota</taxon>
        <taxon>Alphaproteobacteria</taxon>
        <taxon>Hyphomicrobiales</taxon>
        <taxon>Nitrobacteraceae</taxon>
        <taxon>Bradyrhizobium</taxon>
    </lineage>
</organism>
<evidence type="ECO:0000313" key="1">
    <source>
        <dbReference type="EMBL" id="UFZ03172.1"/>
    </source>
</evidence>
<dbReference type="EMBL" id="CP088156">
    <property type="protein sequence ID" value="UFZ03172.1"/>
    <property type="molecule type" value="Genomic_DNA"/>
</dbReference>
<evidence type="ECO:0008006" key="3">
    <source>
        <dbReference type="Google" id="ProtNLM"/>
    </source>
</evidence>
<gene>
    <name evidence="1" type="ORF">LQG66_28615</name>
</gene>
<proteinExistence type="predicted"/>
<keyword evidence="2" id="KW-1185">Reference proteome</keyword>
<protein>
    <recommendedName>
        <fullName evidence="3">ATPase</fullName>
    </recommendedName>
</protein>
<accession>A0ABY3R8V0</accession>
<dbReference type="RefSeq" id="WP_231319195.1">
    <property type="nucleotide sequence ID" value="NZ_CP088156.1"/>
</dbReference>
<name>A0ABY3R8V0_9BRAD</name>
<sequence length="451" mass="49720">MRQHVIIGRFGPGDRTAIPTALGEVSTKLDLVVSKRGLGHGIGRALNDLRKLKLVPTEIALDLLVLAAHIHAADTRVSRATESQDSWTRELRLVVPVSDPARWIGAAPTLRRILNFLSGDRWIVDFRARSAKFRQYLAPLAAELIPPPYDSVNLFSGGLDSLIGAIDALEAGGQPLFASHAGEGAVSKSQEDCFDVLQKHYAKLSPTRFRLWMNFPKNLVRKVGSEDSTRARSFLFFALGIFAGSSFGKPFKLRVPENGLISLNVPLDTLRLGSLSTRTTHPFYIARWNQLLHLLGIPGVVENPYWNKTKGEMVSECSNAKLLRGLVPSSMSCSSPTKGRWKGLATEHCGFCLPCLIRRGALLSIGDPTTYTVPDLRASEMDTRRAEGKQIRSFQYAIERLRERPQLARMLIHKPGPLFDELARLDALADVYTRGLNEVGVLLDGVRAGPS</sequence>
<dbReference type="InterPro" id="IPR014729">
    <property type="entry name" value="Rossmann-like_a/b/a_fold"/>
</dbReference>
<dbReference type="InterPro" id="IPR049676">
    <property type="entry name" value="QatC"/>
</dbReference>
<dbReference type="SUPFAM" id="SSF52402">
    <property type="entry name" value="Adenine nucleotide alpha hydrolases-like"/>
    <property type="match status" value="1"/>
</dbReference>
<dbReference type="NCBIfam" id="NF041925">
    <property type="entry name" value="QatC"/>
    <property type="match status" value="1"/>
</dbReference>
<evidence type="ECO:0000313" key="2">
    <source>
        <dbReference type="Proteomes" id="UP001431010"/>
    </source>
</evidence>
<dbReference type="Gene3D" id="3.40.50.620">
    <property type="entry name" value="HUPs"/>
    <property type="match status" value="1"/>
</dbReference>
<dbReference type="Proteomes" id="UP001431010">
    <property type="component" value="Chromosome"/>
</dbReference>